<dbReference type="InterPro" id="IPR005537">
    <property type="entry name" value="RAMP_III_fam"/>
</dbReference>
<keyword evidence="5" id="KW-1185">Reference proteome</keyword>
<dbReference type="RefSeq" id="WP_185053119.1">
    <property type="nucleotide sequence ID" value="NZ_BAABIX010000036.1"/>
</dbReference>
<evidence type="ECO:0000259" key="3">
    <source>
        <dbReference type="Pfam" id="PF03787"/>
    </source>
</evidence>
<evidence type="ECO:0000313" key="4">
    <source>
        <dbReference type="EMBL" id="MBB5136209.1"/>
    </source>
</evidence>
<comment type="subunit">
    <text evidence="2">Part of the Csm effector complex that includes Cas10, Csm2, Csm3, Csm4 and Csm5.</text>
</comment>
<protein>
    <submittedName>
        <fullName evidence="4">CRISPR/Cas system CSM-associated protein Csm3 (Group 7 of RAMP superfamily)</fullName>
    </submittedName>
</protein>
<dbReference type="Pfam" id="PF03787">
    <property type="entry name" value="RAMPs"/>
    <property type="match status" value="2"/>
</dbReference>
<proteinExistence type="predicted"/>
<dbReference type="AlphaFoldDB" id="A0A840PB30"/>
<gene>
    <name evidence="4" type="ORF">HNP84_005953</name>
</gene>
<dbReference type="PANTHER" id="PTHR35579">
    <property type="entry name" value="CRISPR SYSTEM CMS ENDORIBONUCLEASE CSM3"/>
    <property type="match status" value="1"/>
</dbReference>
<feature type="domain" description="CRISPR type III-associated protein" evidence="3">
    <location>
        <begin position="281"/>
        <end position="477"/>
    </location>
</feature>
<evidence type="ECO:0000256" key="2">
    <source>
        <dbReference type="ARBA" id="ARBA00093789"/>
    </source>
</evidence>
<organism evidence="4 5">
    <name type="scientific">Thermocatellispora tengchongensis</name>
    <dbReference type="NCBI Taxonomy" id="1073253"/>
    <lineage>
        <taxon>Bacteria</taxon>
        <taxon>Bacillati</taxon>
        <taxon>Actinomycetota</taxon>
        <taxon>Actinomycetes</taxon>
        <taxon>Streptosporangiales</taxon>
        <taxon>Streptosporangiaceae</taxon>
        <taxon>Thermocatellispora</taxon>
    </lineage>
</organism>
<name>A0A840PB30_9ACTN</name>
<evidence type="ECO:0000256" key="1">
    <source>
        <dbReference type="ARBA" id="ARBA00023118"/>
    </source>
</evidence>
<dbReference type="CDD" id="cd09726">
    <property type="entry name" value="RAMP_I_III"/>
    <property type="match status" value="1"/>
</dbReference>
<evidence type="ECO:0000313" key="5">
    <source>
        <dbReference type="Proteomes" id="UP000578449"/>
    </source>
</evidence>
<keyword evidence="1" id="KW-0051">Antiviral defense</keyword>
<accession>A0A840PB30</accession>
<sequence length="521" mass="55811">MTARVGRRMTSRVRARGWLRTESPLHVGGLGHDPSEPLPIAVDGQGRLYVPGTSLAGVLRAWSLGRDTETRDLDHLWGFIPRDEEPGDGHASRVIVADGLITADPRPESPPPPLEDRPSVGIDRFTGTAATEFLYSRAVVPAGCHIRLEIDIESDGDASADEARMGAFLTALADGDVRLGAATSRGLGAVRLLDHPLEIVVDRFDSPEGLLAVLRNDPSRVRTLASLRAGAAGLPQRRDVLDIRIAWTPRAPVMVRSGTRGLVVDTLPLTTRIGRRHLTLALPGASIKGALRAHAEFIERTARGLDVDTPVVNGSAGAYSAAFRAQLDQLPAVRALFGAARDDSADRRAGALRAEECTSTATIPDDLWRSVTGADTEPSTTGEYPESVRDRLEDLGMSRSDHVALDRWTGGAADGRLFSVLEPHAVEWEPIRLSLDLTRLGDDDARHAPLALLLLTLRDLADGRLPLGAATNRGFGDLEVSAITLTGGAWPDPISLPEALGSPQIAPIAQAWERYLALEVS</sequence>
<comment type="caution">
    <text evidence="4">The sequence shown here is derived from an EMBL/GenBank/DDBJ whole genome shotgun (WGS) entry which is preliminary data.</text>
</comment>
<reference evidence="4 5" key="1">
    <citation type="submission" date="2020-08" db="EMBL/GenBank/DDBJ databases">
        <title>Genomic Encyclopedia of Type Strains, Phase IV (KMG-IV): sequencing the most valuable type-strain genomes for metagenomic binning, comparative biology and taxonomic classification.</title>
        <authorList>
            <person name="Goeker M."/>
        </authorList>
    </citation>
    <scope>NUCLEOTIDE SEQUENCE [LARGE SCALE GENOMIC DNA]</scope>
    <source>
        <strain evidence="4 5">DSM 45615</strain>
    </source>
</reference>
<dbReference type="Proteomes" id="UP000578449">
    <property type="component" value="Unassembled WGS sequence"/>
</dbReference>
<dbReference type="InterPro" id="IPR052216">
    <property type="entry name" value="CRISPR_Csm3_endoribonuclease"/>
</dbReference>
<dbReference type="EMBL" id="JACHGN010000013">
    <property type="protein sequence ID" value="MBB5136209.1"/>
    <property type="molecule type" value="Genomic_DNA"/>
</dbReference>
<dbReference type="GO" id="GO:0051607">
    <property type="term" value="P:defense response to virus"/>
    <property type="evidence" value="ECO:0007669"/>
    <property type="project" value="UniProtKB-KW"/>
</dbReference>
<dbReference type="PANTHER" id="PTHR35579:SF6">
    <property type="entry name" value="DUF324 DOMAIN-CONTAINING PROTEIN"/>
    <property type="match status" value="1"/>
</dbReference>
<feature type="domain" description="CRISPR type III-associated protein" evidence="3">
    <location>
        <begin position="19"/>
        <end position="191"/>
    </location>
</feature>